<evidence type="ECO:0000256" key="1">
    <source>
        <dbReference type="ARBA" id="ARBA00023002"/>
    </source>
</evidence>
<evidence type="ECO:0000259" key="7">
    <source>
        <dbReference type="Pfam" id="PF00056"/>
    </source>
</evidence>
<feature type="binding site" evidence="5">
    <location>
        <begin position="7"/>
        <end position="12"/>
    </location>
    <ligand>
        <name>NAD(+)</name>
        <dbReference type="ChEBI" id="CHEBI:57540"/>
    </ligand>
</feature>
<evidence type="ECO:0000256" key="5">
    <source>
        <dbReference type="PIRSR" id="PIRSR000102-3"/>
    </source>
</evidence>
<accession>A0A0M4TM97</accession>
<dbReference type="PIRSF" id="PIRSF000102">
    <property type="entry name" value="Lac_mal_DH"/>
    <property type="match status" value="1"/>
</dbReference>
<dbReference type="Pfam" id="PF00056">
    <property type="entry name" value="Ldh_1_N"/>
    <property type="match status" value="1"/>
</dbReference>
<feature type="domain" description="Lactate/malate dehydrogenase N-terminal" evidence="7">
    <location>
        <begin position="1"/>
        <end position="141"/>
    </location>
</feature>
<dbReference type="EMBL" id="CP012541">
    <property type="protein sequence ID" value="ALF47669.1"/>
    <property type="molecule type" value="Genomic_DNA"/>
</dbReference>
<proteinExistence type="inferred from homology"/>
<dbReference type="PATRIC" id="fig|199.248.peg.1032"/>
<keyword evidence="2 5" id="KW-0520">NAD</keyword>
<dbReference type="RefSeq" id="WP_054196665.1">
    <property type="nucleotide sequence ID" value="NZ_CP012541.1"/>
</dbReference>
<dbReference type="InterPro" id="IPR015955">
    <property type="entry name" value="Lactate_DH/Glyco_Ohase_4_C"/>
</dbReference>
<evidence type="ECO:0000313" key="10">
    <source>
        <dbReference type="Proteomes" id="UP000066049"/>
    </source>
</evidence>
<dbReference type="InterPro" id="IPR001236">
    <property type="entry name" value="Lactate/malate_DH_N"/>
</dbReference>
<dbReference type="Pfam" id="PF02866">
    <property type="entry name" value="Ldh_1_C"/>
    <property type="match status" value="1"/>
</dbReference>
<comment type="similarity">
    <text evidence="6">Belongs to the LDH/MDH superfamily.</text>
</comment>
<dbReference type="PRINTS" id="PR00086">
    <property type="entry name" value="LLDHDRGNASE"/>
</dbReference>
<sequence length="297" mass="31927">MKISIVGAGNVGASIAYALCMREVCDEIALVDIFGDVARAKAIDLAQSSCVFNAKTTVCGGDDFMLIEGSDIVAVTAGSPRKEGQTREDLLLKNAVVVKQTAQNIAKFAPNAVIIVVTNPLDVMVWTAHKFSGFSKNKVIGMAGELDGARCRYELAILKDKDAKELKTKIIGAHNDEMIVSASNISENLNENELATLKKETSTGGAKIVKLLGTSAYYAPAAAVVKMCEAIMGKSDEILSASVLLDDELSCGRLVRLGREGLKEILELNINESEQEQLSKSEADIRKNIKFLKENLD</sequence>
<dbReference type="SUPFAM" id="SSF56327">
    <property type="entry name" value="LDH C-terminal domain-like"/>
    <property type="match status" value="1"/>
</dbReference>
<feature type="binding site" evidence="4">
    <location>
        <position position="150"/>
    </location>
    <ligand>
        <name>substrate</name>
    </ligand>
</feature>
<dbReference type="SUPFAM" id="SSF51735">
    <property type="entry name" value="NAD(P)-binding Rossmann-fold domains"/>
    <property type="match status" value="1"/>
</dbReference>
<name>A0A0M4TM97_9BACT</name>
<evidence type="ECO:0000313" key="9">
    <source>
        <dbReference type="EMBL" id="ALF47669.1"/>
    </source>
</evidence>
<gene>
    <name evidence="9" type="primary">mdh</name>
    <name evidence="9" type="ORF">CCON33237_0994</name>
</gene>
<dbReference type="InterPro" id="IPR036291">
    <property type="entry name" value="NAD(P)-bd_dom_sf"/>
</dbReference>
<feature type="binding site" evidence="4">
    <location>
        <position position="81"/>
    </location>
    <ligand>
        <name>substrate</name>
    </ligand>
</feature>
<protein>
    <submittedName>
        <fullName evidence="9">Malate dehydrogenase, NAD-dependent</fullName>
        <ecNumber evidence="9">1.1.1.37</ecNumber>
    </submittedName>
</protein>
<dbReference type="GO" id="GO:0030060">
    <property type="term" value="F:L-malate dehydrogenase (NAD+) activity"/>
    <property type="evidence" value="ECO:0007669"/>
    <property type="project" value="UniProtKB-EC"/>
</dbReference>
<evidence type="ECO:0000256" key="6">
    <source>
        <dbReference type="RuleBase" id="RU003369"/>
    </source>
</evidence>
<evidence type="ECO:0000259" key="8">
    <source>
        <dbReference type="Pfam" id="PF02866"/>
    </source>
</evidence>
<dbReference type="PANTHER" id="PTHR43128">
    <property type="entry name" value="L-2-HYDROXYCARBOXYLATE DEHYDROGENASE (NAD(P)(+))"/>
    <property type="match status" value="1"/>
</dbReference>
<dbReference type="InterPro" id="IPR001557">
    <property type="entry name" value="L-lactate/malate_DH"/>
</dbReference>
<dbReference type="AlphaFoldDB" id="A0A0M4TM97"/>
<dbReference type="Proteomes" id="UP000066049">
    <property type="component" value="Chromosome"/>
</dbReference>
<reference evidence="10" key="1">
    <citation type="submission" date="2015-08" db="EMBL/GenBank/DDBJ databases">
        <title>Comparative genomics of the Campylobacter concisus group.</title>
        <authorList>
            <person name="Miller W.G."/>
            <person name="Yee E."/>
            <person name="Chapman M.H."/>
            <person name="Huynh S."/>
            <person name="Bono J.L."/>
            <person name="On S.L.W."/>
            <person name="St Leger J."/>
            <person name="Foster G."/>
            <person name="Parker C.T."/>
        </authorList>
    </citation>
    <scope>NUCLEOTIDE SEQUENCE [LARGE SCALE GENOMIC DNA]</scope>
    <source>
        <strain evidence="10">ATCC 33237</strain>
    </source>
</reference>
<feature type="binding site" evidence="4">
    <location>
        <position position="119"/>
    </location>
    <ligand>
        <name>substrate</name>
    </ligand>
</feature>
<organism evidence="9 10">
    <name type="scientific">Campylobacter concisus</name>
    <dbReference type="NCBI Taxonomy" id="199"/>
    <lineage>
        <taxon>Bacteria</taxon>
        <taxon>Pseudomonadati</taxon>
        <taxon>Campylobacterota</taxon>
        <taxon>Epsilonproteobacteria</taxon>
        <taxon>Campylobacterales</taxon>
        <taxon>Campylobacteraceae</taxon>
        <taxon>Campylobacter</taxon>
    </lineage>
</organism>
<evidence type="ECO:0000256" key="2">
    <source>
        <dbReference type="ARBA" id="ARBA00023027"/>
    </source>
</evidence>
<dbReference type="PANTHER" id="PTHR43128:SF16">
    <property type="entry name" value="L-LACTATE DEHYDROGENASE"/>
    <property type="match status" value="1"/>
</dbReference>
<keyword evidence="1 6" id="KW-0560">Oxidoreductase</keyword>
<dbReference type="EC" id="1.1.1.37" evidence="9"/>
<dbReference type="InterPro" id="IPR022383">
    <property type="entry name" value="Lactate/malate_DH_C"/>
</dbReference>
<dbReference type="GO" id="GO:0006089">
    <property type="term" value="P:lactate metabolic process"/>
    <property type="evidence" value="ECO:0007669"/>
    <property type="project" value="TreeGrafter"/>
</dbReference>
<feature type="binding site" evidence="4">
    <location>
        <position position="87"/>
    </location>
    <ligand>
        <name>substrate</name>
    </ligand>
</feature>
<feature type="active site" description="Proton acceptor" evidence="3">
    <location>
        <position position="174"/>
    </location>
</feature>
<feature type="binding site" evidence="5">
    <location>
        <begin position="117"/>
        <end position="119"/>
    </location>
    <ligand>
        <name>NAD(+)</name>
        <dbReference type="ChEBI" id="CHEBI:57540"/>
    </ligand>
</feature>
<dbReference type="Gene3D" id="3.40.50.720">
    <property type="entry name" value="NAD(P)-binding Rossmann-like Domain"/>
    <property type="match status" value="1"/>
</dbReference>
<evidence type="ECO:0000256" key="3">
    <source>
        <dbReference type="PIRSR" id="PIRSR000102-1"/>
    </source>
</evidence>
<evidence type="ECO:0000256" key="4">
    <source>
        <dbReference type="PIRSR" id="PIRSR000102-2"/>
    </source>
</evidence>
<dbReference type="GeneID" id="28662671"/>
<feature type="binding site" evidence="5">
    <location>
        <position position="32"/>
    </location>
    <ligand>
        <name>NAD(+)</name>
        <dbReference type="ChEBI" id="CHEBI:57540"/>
    </ligand>
</feature>
<dbReference type="KEGG" id="ccoc:CCON33237_0994"/>
<dbReference type="Gene3D" id="3.90.110.10">
    <property type="entry name" value="Lactate dehydrogenase/glycoside hydrolase, family 4, C-terminal"/>
    <property type="match status" value="1"/>
</dbReference>
<feature type="binding site" evidence="5">
    <location>
        <position position="94"/>
    </location>
    <ligand>
        <name>NAD(+)</name>
        <dbReference type="ChEBI" id="CHEBI:57540"/>
    </ligand>
</feature>
<feature type="domain" description="Lactate/malate dehydrogenase C-terminal" evidence="8">
    <location>
        <begin position="145"/>
        <end position="292"/>
    </location>
</feature>
<dbReference type="GO" id="GO:0004459">
    <property type="term" value="F:L-lactate dehydrogenase (NAD+) activity"/>
    <property type="evidence" value="ECO:0007669"/>
    <property type="project" value="TreeGrafter"/>
</dbReference>
<dbReference type="FunFam" id="3.40.50.720:FF:000018">
    <property type="entry name" value="Malate dehydrogenase"/>
    <property type="match status" value="1"/>
</dbReference>